<dbReference type="Proteomes" id="UP000507470">
    <property type="component" value="Unassembled WGS sequence"/>
</dbReference>
<accession>A0A6J8BK60</accession>
<gene>
    <name evidence="1" type="ORF">MCOR_19807</name>
</gene>
<name>A0A6J8BK60_MYTCO</name>
<dbReference type="AlphaFoldDB" id="A0A6J8BK60"/>
<evidence type="ECO:0000313" key="1">
    <source>
        <dbReference type="EMBL" id="CAC5384133.1"/>
    </source>
</evidence>
<evidence type="ECO:0000313" key="2">
    <source>
        <dbReference type="Proteomes" id="UP000507470"/>
    </source>
</evidence>
<dbReference type="EMBL" id="CACVKT020003486">
    <property type="protein sequence ID" value="CAC5384133.1"/>
    <property type="molecule type" value="Genomic_DNA"/>
</dbReference>
<sequence length="1166" mass="134382">MEHTEIENHYKDNVQNPRKSYQIFSEKRTIFRKSSKVHERLYLSLQSCSVRNNLLQLEKLSKSTTSKSLKNRLDALSNILETLHIQHVQLTYQNNARNLGILDFKVAQELYADIAQIPTNCREDDIHTRLKDDLLNPIHGVRCLIYINKRGKHYIILDSDEISIVDIFQKLISDEELAFNEGSLNNRLHEYVNYEFIQKTLGTMDSENDQSIAKALLSIFLSRDQLESIGIRPDTARSALQKLQVVQEEIRNAYTAATNMLNLRLTKEIQDKQSKLNNLCNMESNHLSVKRKADIEMEKELLEESLNSKSTLLLQEDKYSVQKFKQATKRLAKKLIAENRIKSRRLGAGPKSLLDSDDEDFIARAVESKSSAHGRRHDSIMYLNHRVTSKDLLSIANYNLIRRGKHMIRSARTVWLRGRPRRVNTIEGKRLCGKWLFCAKKPPKTESELHETTHHQRSHVKVNRESMFTPEDMHNVSLEVSMDDNAYLRPGTDVGFRETKAGKIIDVTDQNRSRKLPQHDFAEPKDTLSGEDLDLLPNEDAKCYLSDKLTAIQSQFIDALESYKTCLEEEKLRDKLGNANLQSDLQPSYNILLKNCNEIISLVDSYGLPQMKTVITELTDAGPGVGSSNLEVRFRMAEIAGIHSSDRRLRIHRARDDSAQNEVERTNSAIGDALVDGATLTWQRFKAFDGMTEEEIKDMTIEDIKMHKEMIMEKNVWSVAEEVKLRVDDQKGPGGDFMIAHVTPKPEKASEPSPRPYPDYGQLPSFHYMPYKETPVFKEDGLPRNVDDFQPRVQLKKLFSEDKISSNSEEEIKSFSLKYIVDEQLIRKYINHLETLKNDKEKRQLIFQKRKMDDIVCSYEQYNWKQLFEERRIAKMSVNALDKYIERHQLGKHKLKRDKIKIVTHHIGKTIFSETACEDEENDGELDSNDYCDRRFVYDQPEKRESIMGSLQFPTEKDIAEEKRVKKVTKTKNLDNLSSAMNACQAIVKPDCTKPKVLKAAGIQQALLCLLLKVVYNPDFQVDKISLDKVKEADYEKISAVKLAWIRQKKSPLTEIMQSVKVAVEFTGVKFKCKVPSGTEYLNFDEKAVLKPTLGMLPRLKRLVVCEEKYSNTPDDLHAATREQRQKARNSSIAHLKLSTELINEHKFQKEAVISTLEGKIQISIY</sequence>
<protein>
    <submittedName>
        <fullName evidence="1">Uncharacterized protein</fullName>
    </submittedName>
</protein>
<proteinExistence type="predicted"/>
<organism evidence="1 2">
    <name type="scientific">Mytilus coruscus</name>
    <name type="common">Sea mussel</name>
    <dbReference type="NCBI Taxonomy" id="42192"/>
    <lineage>
        <taxon>Eukaryota</taxon>
        <taxon>Metazoa</taxon>
        <taxon>Spiralia</taxon>
        <taxon>Lophotrochozoa</taxon>
        <taxon>Mollusca</taxon>
        <taxon>Bivalvia</taxon>
        <taxon>Autobranchia</taxon>
        <taxon>Pteriomorphia</taxon>
        <taxon>Mytilida</taxon>
        <taxon>Mytiloidea</taxon>
        <taxon>Mytilidae</taxon>
        <taxon>Mytilinae</taxon>
        <taxon>Mytilus</taxon>
    </lineage>
</organism>
<keyword evidence="2" id="KW-1185">Reference proteome</keyword>
<reference evidence="1 2" key="1">
    <citation type="submission" date="2020-06" db="EMBL/GenBank/DDBJ databases">
        <authorList>
            <person name="Li R."/>
            <person name="Bekaert M."/>
        </authorList>
    </citation>
    <scope>NUCLEOTIDE SEQUENCE [LARGE SCALE GENOMIC DNA]</scope>
    <source>
        <strain evidence="2">wild</strain>
    </source>
</reference>